<keyword evidence="3" id="KW-1185">Reference proteome</keyword>
<accession>A0ABW5SX91</accession>
<feature type="domain" description="IrrE N-terminal-like" evidence="1">
    <location>
        <begin position="31"/>
        <end position="135"/>
    </location>
</feature>
<sequence>MFETRLESWVNEMYAAKGITAVEDLSIEGMCEVFDIHIVPTKYRSKAVYEDDCAIIFLKENMPIEYRRKDFFHELGHIFQHVGDQRDIPFGLKRLQEEQVFWFSLYASMPEPLIRQYDNIHEASRAFELPILIVKDRLQQLRRKDMQVQSYVSNQKKSRRTSYDPDKWTSETWRIMNKLKKQTGQEVIDYESLL</sequence>
<gene>
    <name evidence="2" type="ORF">ACFSUB_01750</name>
</gene>
<dbReference type="InterPro" id="IPR010359">
    <property type="entry name" value="IrrE_HExxH"/>
</dbReference>
<protein>
    <submittedName>
        <fullName evidence="2">ImmA/IrrE family metallo-endopeptidase</fullName>
    </submittedName>
</protein>
<dbReference type="RefSeq" id="WP_380711463.1">
    <property type="nucleotide sequence ID" value="NZ_JBHUML010000002.1"/>
</dbReference>
<evidence type="ECO:0000313" key="3">
    <source>
        <dbReference type="Proteomes" id="UP001597520"/>
    </source>
</evidence>
<evidence type="ECO:0000313" key="2">
    <source>
        <dbReference type="EMBL" id="MFD2704176.1"/>
    </source>
</evidence>
<comment type="caution">
    <text evidence="2">The sequence shown here is derived from an EMBL/GenBank/DDBJ whole genome shotgun (WGS) entry which is preliminary data.</text>
</comment>
<evidence type="ECO:0000259" key="1">
    <source>
        <dbReference type="Pfam" id="PF06114"/>
    </source>
</evidence>
<name>A0ABW5SX91_9BACI</name>
<organism evidence="2 3">
    <name type="scientific">Salibacterium lacus</name>
    <dbReference type="NCBI Taxonomy" id="1898109"/>
    <lineage>
        <taxon>Bacteria</taxon>
        <taxon>Bacillati</taxon>
        <taxon>Bacillota</taxon>
        <taxon>Bacilli</taxon>
        <taxon>Bacillales</taxon>
        <taxon>Bacillaceae</taxon>
    </lineage>
</organism>
<proteinExistence type="predicted"/>
<dbReference type="EMBL" id="JBHUML010000002">
    <property type="protein sequence ID" value="MFD2704176.1"/>
    <property type="molecule type" value="Genomic_DNA"/>
</dbReference>
<dbReference type="Pfam" id="PF06114">
    <property type="entry name" value="Peptidase_M78"/>
    <property type="match status" value="1"/>
</dbReference>
<dbReference type="Proteomes" id="UP001597520">
    <property type="component" value="Unassembled WGS sequence"/>
</dbReference>
<reference evidence="3" key="1">
    <citation type="journal article" date="2019" name="Int. J. Syst. Evol. Microbiol.">
        <title>The Global Catalogue of Microorganisms (GCM) 10K type strain sequencing project: providing services to taxonomists for standard genome sequencing and annotation.</title>
        <authorList>
            <consortium name="The Broad Institute Genomics Platform"/>
            <consortium name="The Broad Institute Genome Sequencing Center for Infectious Disease"/>
            <person name="Wu L."/>
            <person name="Ma J."/>
        </authorList>
    </citation>
    <scope>NUCLEOTIDE SEQUENCE [LARGE SCALE GENOMIC DNA]</scope>
    <source>
        <strain evidence="3">KCTC 33792</strain>
    </source>
</reference>